<name>A0ABP9H679_9ACTN</name>
<comment type="caution">
    <text evidence="2">The sequence shown here is derived from an EMBL/GenBank/DDBJ whole genome shotgun (WGS) entry which is preliminary data.</text>
</comment>
<dbReference type="EMBL" id="BAABHS010000007">
    <property type="protein sequence ID" value="GAA4960015.1"/>
    <property type="molecule type" value="Genomic_DNA"/>
</dbReference>
<accession>A0ABP9H679</accession>
<sequence>MPSAPPEPTVPPKPAAVSPAEFAQALANVDAAIAPGFTQLKAADTPKELSAALDAAAEGARSAADAFEQVAPPETAISAASSLRNALVELPGDLDGLSTAASKNKVCTAASGVPEASKLGGLSALRDAAAALAAVDPTYKVGTFAPAAQDEPSRQGSTGQLSGGQRGGLGELTVKNESGAEDALVKLTNGDKTVREVYVRGGDETTVKGIPDGTLTAYYATGTDWDGDAKKFTRSCAFQKFDDTLSYETTRTQYTTYSLTLYTIAGGNATISDIPPDQFPS</sequence>
<evidence type="ECO:0000313" key="3">
    <source>
        <dbReference type="Proteomes" id="UP001500466"/>
    </source>
</evidence>
<feature type="compositionally biased region" description="Gly residues" evidence="1">
    <location>
        <begin position="161"/>
        <end position="170"/>
    </location>
</feature>
<feature type="region of interest" description="Disordered" evidence="1">
    <location>
        <begin position="145"/>
        <end position="172"/>
    </location>
</feature>
<gene>
    <name evidence="2" type="ORF">GCM10023205_23930</name>
</gene>
<protein>
    <submittedName>
        <fullName evidence="2">Uncharacterized protein</fullName>
    </submittedName>
</protein>
<dbReference type="Proteomes" id="UP001500466">
    <property type="component" value="Unassembled WGS sequence"/>
</dbReference>
<evidence type="ECO:0000313" key="2">
    <source>
        <dbReference type="EMBL" id="GAA4960015.1"/>
    </source>
</evidence>
<evidence type="ECO:0000256" key="1">
    <source>
        <dbReference type="SAM" id="MobiDB-lite"/>
    </source>
</evidence>
<proteinExistence type="predicted"/>
<reference evidence="3" key="1">
    <citation type="journal article" date="2019" name="Int. J. Syst. Evol. Microbiol.">
        <title>The Global Catalogue of Microorganisms (GCM) 10K type strain sequencing project: providing services to taxonomists for standard genome sequencing and annotation.</title>
        <authorList>
            <consortium name="The Broad Institute Genomics Platform"/>
            <consortium name="The Broad Institute Genome Sequencing Center for Infectious Disease"/>
            <person name="Wu L."/>
            <person name="Ma J."/>
        </authorList>
    </citation>
    <scope>NUCLEOTIDE SEQUENCE [LARGE SCALE GENOMIC DNA]</scope>
    <source>
        <strain evidence="3">JCM 17986</strain>
    </source>
</reference>
<organism evidence="2 3">
    <name type="scientific">Yinghuangia aomiensis</name>
    <dbReference type="NCBI Taxonomy" id="676205"/>
    <lineage>
        <taxon>Bacteria</taxon>
        <taxon>Bacillati</taxon>
        <taxon>Actinomycetota</taxon>
        <taxon>Actinomycetes</taxon>
        <taxon>Kitasatosporales</taxon>
        <taxon>Streptomycetaceae</taxon>
        <taxon>Yinghuangia</taxon>
    </lineage>
</organism>
<keyword evidence="3" id="KW-1185">Reference proteome</keyword>